<proteinExistence type="predicted"/>
<gene>
    <name evidence="5" type="ORF">EJA12_05580</name>
</gene>
<keyword evidence="2" id="KW-0238">DNA-binding</keyword>
<comment type="caution">
    <text evidence="5">The sequence shown here is derived from an EMBL/GenBank/DDBJ whole genome shotgun (WGS) entry which is preliminary data.</text>
</comment>
<dbReference type="InterPro" id="IPR000835">
    <property type="entry name" value="HTH_MarR-typ"/>
</dbReference>
<evidence type="ECO:0000256" key="1">
    <source>
        <dbReference type="ARBA" id="ARBA00023015"/>
    </source>
</evidence>
<dbReference type="EMBL" id="RWGW01000007">
    <property type="protein sequence ID" value="RSK34402.1"/>
    <property type="molecule type" value="Genomic_DNA"/>
</dbReference>
<dbReference type="Gene3D" id="1.10.10.10">
    <property type="entry name" value="Winged helix-like DNA-binding domain superfamily/Winged helix DNA-binding domain"/>
    <property type="match status" value="1"/>
</dbReference>
<keyword evidence="1" id="KW-0805">Transcription regulation</keyword>
<dbReference type="Pfam" id="PF01047">
    <property type="entry name" value="MarR"/>
    <property type="match status" value="1"/>
</dbReference>
<dbReference type="SUPFAM" id="SSF46785">
    <property type="entry name" value="Winged helix' DNA-binding domain"/>
    <property type="match status" value="1"/>
</dbReference>
<evidence type="ECO:0000256" key="2">
    <source>
        <dbReference type="ARBA" id="ARBA00023125"/>
    </source>
</evidence>
<dbReference type="Proteomes" id="UP000272481">
    <property type="component" value="Unassembled WGS sequence"/>
</dbReference>
<evidence type="ECO:0000313" key="5">
    <source>
        <dbReference type="EMBL" id="RSK34402.1"/>
    </source>
</evidence>
<dbReference type="PRINTS" id="PR00598">
    <property type="entry name" value="HTHMARR"/>
</dbReference>
<dbReference type="InterPro" id="IPR023187">
    <property type="entry name" value="Tscrpt_reg_MarR-type_CS"/>
</dbReference>
<dbReference type="InterPro" id="IPR036388">
    <property type="entry name" value="WH-like_DNA-bd_sf"/>
</dbReference>
<keyword evidence="6" id="KW-1185">Reference proteome</keyword>
<dbReference type="PROSITE" id="PS01117">
    <property type="entry name" value="HTH_MARR_1"/>
    <property type="match status" value="1"/>
</dbReference>
<evidence type="ECO:0000256" key="3">
    <source>
        <dbReference type="ARBA" id="ARBA00023163"/>
    </source>
</evidence>
<sequence>MIKTFSGESNQEVNMPNDDQGFARFEELFWEVTRGMGKKWSRIFESQLPGSQAYLVHLLEREGRVRMSSLADALQLTGGAVTSASDKLIQREFVTRIRDEEDRRVVYLELTEQGRRVMGELREKGRAEMKRVFGHLSEDDLDTLVRIFGQAAHKLWEREEDK</sequence>
<dbReference type="PANTHER" id="PTHR33164:SF43">
    <property type="entry name" value="HTH-TYPE TRANSCRIPTIONAL REPRESSOR YETL"/>
    <property type="match status" value="1"/>
</dbReference>
<dbReference type="InterPro" id="IPR039422">
    <property type="entry name" value="MarR/SlyA-like"/>
</dbReference>
<organism evidence="5 6">
    <name type="scientific">Bhargavaea beijingensis</name>
    <dbReference type="NCBI Taxonomy" id="426756"/>
    <lineage>
        <taxon>Bacteria</taxon>
        <taxon>Bacillati</taxon>
        <taxon>Bacillota</taxon>
        <taxon>Bacilli</taxon>
        <taxon>Bacillales</taxon>
        <taxon>Caryophanaceae</taxon>
        <taxon>Bhargavaea</taxon>
    </lineage>
</organism>
<protein>
    <submittedName>
        <fullName evidence="5">MarR family transcriptional regulator</fullName>
    </submittedName>
</protein>
<feature type="domain" description="HTH marR-type" evidence="4">
    <location>
        <begin position="22"/>
        <end position="153"/>
    </location>
</feature>
<reference evidence="5 6" key="1">
    <citation type="submission" date="2018-12" db="EMBL/GenBank/DDBJ databases">
        <title>Comparitive functional genomics of dry heat resistant strains isolated from the viking spacecraft.</title>
        <authorList>
            <person name="Seuylemezian A."/>
            <person name="Vaishampayan P."/>
        </authorList>
    </citation>
    <scope>NUCLEOTIDE SEQUENCE [LARGE SCALE GENOMIC DNA]</scope>
    <source>
        <strain evidence="5 6">M6-11</strain>
    </source>
</reference>
<accession>A0ABX9ZE97</accession>
<dbReference type="InterPro" id="IPR036390">
    <property type="entry name" value="WH_DNA-bd_sf"/>
</dbReference>
<evidence type="ECO:0000313" key="6">
    <source>
        <dbReference type="Proteomes" id="UP000272481"/>
    </source>
</evidence>
<evidence type="ECO:0000259" key="4">
    <source>
        <dbReference type="PROSITE" id="PS50995"/>
    </source>
</evidence>
<dbReference type="PROSITE" id="PS50995">
    <property type="entry name" value="HTH_MARR_2"/>
    <property type="match status" value="1"/>
</dbReference>
<name>A0ABX9ZE97_9BACL</name>
<dbReference type="SMART" id="SM00347">
    <property type="entry name" value="HTH_MARR"/>
    <property type="match status" value="1"/>
</dbReference>
<dbReference type="PANTHER" id="PTHR33164">
    <property type="entry name" value="TRANSCRIPTIONAL REGULATOR, MARR FAMILY"/>
    <property type="match status" value="1"/>
</dbReference>
<keyword evidence="3" id="KW-0804">Transcription</keyword>